<dbReference type="PANTHER" id="PTHR40940:SF1">
    <property type="entry name" value="PROTEIN BATD"/>
    <property type="match status" value="1"/>
</dbReference>
<feature type="chain" id="PRO_5025396214" evidence="2">
    <location>
        <begin position="19"/>
        <end position="386"/>
    </location>
</feature>
<evidence type="ECO:0000256" key="2">
    <source>
        <dbReference type="SAM" id="SignalP"/>
    </source>
</evidence>
<keyword evidence="2" id="KW-0732">Signal</keyword>
<reference evidence="3 4" key="1">
    <citation type="submission" date="2019-09" db="EMBL/GenBank/DDBJ databases">
        <title>Segnochrobactrum spirostomi gen. nov., sp. nov., isolated from the ciliate Spirostomum cf. yagiui and description of a novel family, Segnochrobactraceae fam. nov. within the order Rhizobiales of the class Alphaproteobacteria.</title>
        <authorList>
            <person name="Akter S."/>
            <person name="Shazib S.U.A."/>
            <person name="Shin M.K."/>
        </authorList>
    </citation>
    <scope>NUCLEOTIDE SEQUENCE [LARGE SCALE GENOMIC DNA]</scope>
    <source>
        <strain evidence="3 4">Sp-1</strain>
    </source>
</reference>
<dbReference type="RefSeq" id="WP_153488647.1">
    <property type="nucleotide sequence ID" value="NZ_VWNA01000002.1"/>
</dbReference>
<accession>A0A6A7Y6L4</accession>
<dbReference type="EMBL" id="VWNA01000002">
    <property type="protein sequence ID" value="MQT14950.1"/>
    <property type="molecule type" value="Genomic_DNA"/>
</dbReference>
<feature type="transmembrane region" description="Helical" evidence="1">
    <location>
        <begin position="274"/>
        <end position="297"/>
    </location>
</feature>
<feature type="signal peptide" evidence="2">
    <location>
        <begin position="1"/>
        <end position="18"/>
    </location>
</feature>
<dbReference type="Proteomes" id="UP000332515">
    <property type="component" value="Unassembled WGS sequence"/>
</dbReference>
<evidence type="ECO:0000313" key="4">
    <source>
        <dbReference type="Proteomes" id="UP000332515"/>
    </source>
</evidence>
<keyword evidence="1" id="KW-0472">Membrane</keyword>
<name>A0A6A7Y6L4_9HYPH</name>
<proteinExistence type="predicted"/>
<organism evidence="3 4">
    <name type="scientific">Segnochrobactrum spirostomi</name>
    <dbReference type="NCBI Taxonomy" id="2608987"/>
    <lineage>
        <taxon>Bacteria</taxon>
        <taxon>Pseudomonadati</taxon>
        <taxon>Pseudomonadota</taxon>
        <taxon>Alphaproteobacteria</taxon>
        <taxon>Hyphomicrobiales</taxon>
        <taxon>Segnochrobactraceae</taxon>
        <taxon>Segnochrobactrum</taxon>
    </lineage>
</organism>
<gene>
    <name evidence="3" type="ORF">F0357_20295</name>
</gene>
<sequence length="386" mass="41621">MVIRLAFLFCLVAGIARADSLRLIVPDGAPVVGEMIPVTVRGEYTSRIALESLTFPNAADYDWIQLARDQWRDETIDGVSVRVFERRIAVFPRHAGMLRLGPVVHRLTVIGASGARVPLDVTAPAVSFPVAPYPGPPPPLAASALVVKDELSAAPGALRDGETLVRRVTLIADGTLPHLMPVRPPMRAAWLISFTSPEQREMKPTPNGPVTTIVWEWHLRPKTGEPGVLPAVTIPWFDTETRRLRTAEIPAIPFGYASFRDDRSSEERLPAGQVALAVAALAAGAVGGIALAVAGLAARRRADLHRRVGRGLFAIRGRHALRRAAATGDAVALRRAAEIYVDERRALGLPVTGHETAQLDEALYGRSGLAPDFDTNAALAALTRHR</sequence>
<comment type="caution">
    <text evidence="3">The sequence shown here is derived from an EMBL/GenBank/DDBJ whole genome shotgun (WGS) entry which is preliminary data.</text>
</comment>
<dbReference type="AlphaFoldDB" id="A0A6A7Y6L4"/>
<evidence type="ECO:0000256" key="1">
    <source>
        <dbReference type="SAM" id="Phobius"/>
    </source>
</evidence>
<dbReference type="PANTHER" id="PTHR40940">
    <property type="entry name" value="PROTEIN BATD-RELATED"/>
    <property type="match status" value="1"/>
</dbReference>
<keyword evidence="4" id="KW-1185">Reference proteome</keyword>
<protein>
    <submittedName>
        <fullName evidence="3">Protein BatD</fullName>
    </submittedName>
</protein>
<evidence type="ECO:0000313" key="3">
    <source>
        <dbReference type="EMBL" id="MQT14950.1"/>
    </source>
</evidence>
<dbReference type="InterPro" id="IPR025738">
    <property type="entry name" value="BatD"/>
</dbReference>
<keyword evidence="1" id="KW-0812">Transmembrane</keyword>
<keyword evidence="1" id="KW-1133">Transmembrane helix</keyword>